<accession>Q9UX23</accession>
<reference evidence="1" key="1">
    <citation type="journal article" date="2000" name="Genome">
        <title>Gene content and organization of a 281-kbp contig from the genome of the extremely thermophilic archaeon, Sulfolobus solfataricus P2.</title>
        <authorList>
            <person name="Charlebois R.L."/>
            <person name="Singh R.K."/>
            <person name="Chan-Weiher C.C.-Y."/>
            <person name="Allard G."/>
            <person name="Chow C."/>
            <person name="Confalonieri F."/>
            <person name="Curtis B."/>
            <person name="Duguet M."/>
            <person name="Erauso G."/>
            <person name="Faguy D."/>
            <person name="Gaasterland T."/>
            <person name="Garrett R.A."/>
            <person name="Gordon P."/>
            <person name="Jeffries A.C."/>
            <person name="Kozera C."/>
            <person name="Kushwaha N."/>
            <person name="Lafleur E."/>
            <person name="Medina N."/>
            <person name="Peng X."/>
            <person name="Penny S.L."/>
            <person name="She Q."/>
            <person name="St Jean A."/>
            <person name="van der Oost J."/>
            <person name="Young F."/>
            <person name="Zivanovic Y."/>
            <person name="Doolittle W.F."/>
            <person name="Ragan M.A."/>
            <person name="Sensen C.W."/>
        </authorList>
    </citation>
    <scope>NUCLEOTIDE SEQUENCE</scope>
    <source>
        <strain evidence="1">P2</strain>
    </source>
</reference>
<evidence type="ECO:0000313" key="1">
    <source>
        <dbReference type="EMBL" id="CAB57671.1"/>
    </source>
</evidence>
<gene>
    <name evidence="1" type="primary">ORF-c08_020</name>
</gene>
<name>Q9UX23_SACSO</name>
<organism evidence="1">
    <name type="scientific">Saccharolobus solfataricus</name>
    <name type="common">Sulfolobus solfataricus</name>
    <dbReference type="NCBI Taxonomy" id="2287"/>
    <lineage>
        <taxon>Archaea</taxon>
        <taxon>Thermoproteota</taxon>
        <taxon>Thermoprotei</taxon>
        <taxon>Sulfolobales</taxon>
        <taxon>Sulfolobaceae</taxon>
        <taxon>Saccharolobus</taxon>
    </lineage>
</organism>
<protein>
    <submittedName>
        <fullName evidence="1">Uncharacterized protein ORF-c08_020</fullName>
    </submittedName>
</protein>
<dbReference type="AlphaFoldDB" id="Q9UX23"/>
<dbReference type="EMBL" id="Y18930">
    <property type="protein sequence ID" value="CAB57671.1"/>
    <property type="molecule type" value="Genomic_DNA"/>
</dbReference>
<proteinExistence type="predicted"/>
<sequence length="219" mass="22795">MFFIGHKNLGGFNNTFVGRETRSLPIYLNLITGSLVISPITLQGYSYSSKASQTSLTFFSSTAYNILSCVSDMITSDGFIFFTRNGIFSISTVAPSPFVISVTATASPPPPKSLIASTLSAISKVTSNIIFPAKGSAICTAPISSSPLNFLDANEAPPKPSTPVSPANTNLSPALSTILGFILSFLTIPIAATSTSGLSLYVSSNDNSPPTTGTPILLP</sequence>